<dbReference type="Pfam" id="PF26108">
    <property type="entry name" value="GH_Mok13"/>
    <property type="match status" value="1"/>
</dbReference>
<feature type="compositionally biased region" description="Polar residues" evidence="7">
    <location>
        <begin position="1717"/>
        <end position="1729"/>
    </location>
</feature>
<dbReference type="InterPro" id="IPR058657">
    <property type="entry name" value="Mok11-13/Ags1-like_Ig"/>
</dbReference>
<comment type="similarity">
    <text evidence="1">Belongs to the glycosyltransferase group 1 family.</text>
</comment>
<gene>
    <name evidence="11" type="ORF">T310_6839</name>
</gene>
<evidence type="ECO:0000256" key="1">
    <source>
        <dbReference type="ARBA" id="ARBA00006122"/>
    </source>
</evidence>
<dbReference type="PANTHER" id="PTHR47182">
    <property type="entry name" value="CELL WALL ALPHA-1,3-GLUCAN SYNTHASE AGS1-RELATED"/>
    <property type="match status" value="1"/>
</dbReference>
<feature type="transmembrane region" description="Helical" evidence="8">
    <location>
        <begin position="2140"/>
        <end position="2164"/>
    </location>
</feature>
<feature type="transmembrane region" description="Helical" evidence="8">
    <location>
        <begin position="2008"/>
        <end position="2025"/>
    </location>
</feature>
<keyword evidence="8" id="KW-0472">Membrane</keyword>
<keyword evidence="4 11" id="KW-0808">Transferase</keyword>
<dbReference type="Pfam" id="PF26127">
    <property type="entry name" value="12TM_Mok13"/>
    <property type="match status" value="1"/>
</dbReference>
<dbReference type="SUPFAM" id="SSF53756">
    <property type="entry name" value="UDP-Glycosyltransferase/glycogen phosphorylase"/>
    <property type="match status" value="1"/>
</dbReference>
<evidence type="ECO:0000256" key="7">
    <source>
        <dbReference type="SAM" id="MobiDB-lite"/>
    </source>
</evidence>
<feature type="transmembrane region" description="Helical" evidence="8">
    <location>
        <begin position="2298"/>
        <end position="2318"/>
    </location>
</feature>
<evidence type="ECO:0000256" key="2">
    <source>
        <dbReference type="ARBA" id="ARBA00012688"/>
    </source>
</evidence>
<dbReference type="Gene3D" id="3.40.50.2000">
    <property type="entry name" value="Glycogen Phosphorylase B"/>
    <property type="match status" value="2"/>
</dbReference>
<feature type="transmembrane region" description="Helical" evidence="8">
    <location>
        <begin position="1974"/>
        <end position="1996"/>
    </location>
</feature>
<keyword evidence="9" id="KW-0732">Signal</keyword>
<dbReference type="GO" id="GO:0047657">
    <property type="term" value="F:alpha-1,3-glucan synthase activity"/>
    <property type="evidence" value="ECO:0007669"/>
    <property type="project" value="UniProtKB-EC"/>
</dbReference>
<dbReference type="InterPro" id="IPR058658">
    <property type="entry name" value="Mok11-13/Ags1-like_Ig_2"/>
</dbReference>
<feature type="compositionally biased region" description="Acidic residues" evidence="7">
    <location>
        <begin position="1730"/>
        <end position="1739"/>
    </location>
</feature>
<dbReference type="Pfam" id="PF08323">
    <property type="entry name" value="Glyco_transf_5"/>
    <property type="match status" value="1"/>
</dbReference>
<keyword evidence="8" id="KW-0812">Transmembrane</keyword>
<dbReference type="FunFam" id="3.20.20.80:FF:000073">
    <property type="entry name" value="Alpha-1,3-glucan synthase Ags2"/>
    <property type="match status" value="1"/>
</dbReference>
<organism evidence="11 12">
    <name type="scientific">Rasamsonia emersonii (strain ATCC 16479 / CBS 393.64 / IMI 116815)</name>
    <dbReference type="NCBI Taxonomy" id="1408163"/>
    <lineage>
        <taxon>Eukaryota</taxon>
        <taxon>Fungi</taxon>
        <taxon>Dikarya</taxon>
        <taxon>Ascomycota</taxon>
        <taxon>Pezizomycotina</taxon>
        <taxon>Eurotiomycetes</taxon>
        <taxon>Eurotiomycetidae</taxon>
        <taxon>Eurotiales</taxon>
        <taxon>Trichocomaceae</taxon>
        <taxon>Rasamsonia</taxon>
    </lineage>
</organism>
<evidence type="ECO:0000313" key="12">
    <source>
        <dbReference type="Proteomes" id="UP000053958"/>
    </source>
</evidence>
<evidence type="ECO:0000256" key="4">
    <source>
        <dbReference type="ARBA" id="ARBA00022679"/>
    </source>
</evidence>
<feature type="signal peptide" evidence="9">
    <location>
        <begin position="1"/>
        <end position="23"/>
    </location>
</feature>
<dbReference type="InterPro" id="IPR058659">
    <property type="entry name" value="Mok11-13/Ags1-like_CBM"/>
</dbReference>
<evidence type="ECO:0000259" key="10">
    <source>
        <dbReference type="SMART" id="SM00642"/>
    </source>
</evidence>
<dbReference type="FunFam" id="3.40.50.2000:FF:000052">
    <property type="entry name" value="Alpha-1,3-glucan synthase Ags2"/>
    <property type="match status" value="1"/>
</dbReference>
<dbReference type="Pfam" id="PF26111">
    <property type="entry name" value="Ig_Mok13"/>
    <property type="match status" value="1"/>
</dbReference>
<keyword evidence="3 11" id="KW-0328">Glycosyltransferase</keyword>
<dbReference type="Gene3D" id="3.20.20.80">
    <property type="entry name" value="Glycosidases"/>
    <property type="match status" value="2"/>
</dbReference>
<dbReference type="RefSeq" id="XP_013325800.1">
    <property type="nucleotide sequence ID" value="XM_013470346.1"/>
</dbReference>
<feature type="region of interest" description="Disordered" evidence="7">
    <location>
        <begin position="1672"/>
        <end position="1788"/>
    </location>
</feature>
<dbReference type="CDD" id="cd03791">
    <property type="entry name" value="GT5_Glycogen_synthase_DULL1-like"/>
    <property type="match status" value="1"/>
</dbReference>
<dbReference type="GO" id="GO:0070600">
    <property type="term" value="P:fungal-type cell wall (1-&gt;3)-alpha-glucan biosynthetic process"/>
    <property type="evidence" value="ECO:0007669"/>
    <property type="project" value="TreeGrafter"/>
</dbReference>
<dbReference type="InterPro" id="IPR006047">
    <property type="entry name" value="GH13_cat_dom"/>
</dbReference>
<protein>
    <recommendedName>
        <fullName evidence="2">alpha-1,3-glucan synthase</fullName>
        <ecNumber evidence="2">2.4.1.183</ecNumber>
    </recommendedName>
</protein>
<feature type="chain" id="PRO_5002482018" description="alpha-1,3-glucan synthase" evidence="9">
    <location>
        <begin position="24"/>
        <end position="2400"/>
    </location>
</feature>
<feature type="transmembrane region" description="Helical" evidence="8">
    <location>
        <begin position="2253"/>
        <end position="2273"/>
    </location>
</feature>
<feature type="transmembrane region" description="Helical" evidence="8">
    <location>
        <begin position="2325"/>
        <end position="2344"/>
    </location>
</feature>
<feature type="transmembrane region" description="Helical" evidence="8">
    <location>
        <begin position="2032"/>
        <end position="2055"/>
    </location>
</feature>
<dbReference type="EC" id="2.4.1.183" evidence="2"/>
<evidence type="ECO:0000313" key="11">
    <source>
        <dbReference type="EMBL" id="KKA19188.1"/>
    </source>
</evidence>
<dbReference type="GO" id="GO:0009277">
    <property type="term" value="C:fungal-type cell wall"/>
    <property type="evidence" value="ECO:0007669"/>
    <property type="project" value="TreeGrafter"/>
</dbReference>
<keyword evidence="8" id="KW-1133">Transmembrane helix</keyword>
<dbReference type="CDD" id="cd11323">
    <property type="entry name" value="AmyAc_AGS"/>
    <property type="match status" value="1"/>
</dbReference>
<dbReference type="STRING" id="1408163.A0A0F4YNI0"/>
<comment type="caution">
    <text evidence="11">The sequence shown here is derived from an EMBL/GenBank/DDBJ whole genome shotgun (WGS) entry which is preliminary data.</text>
</comment>
<dbReference type="Pfam" id="PF26114">
    <property type="entry name" value="Ig_2_Mok13"/>
    <property type="match status" value="1"/>
</dbReference>
<evidence type="ECO:0000256" key="3">
    <source>
        <dbReference type="ARBA" id="ARBA00022676"/>
    </source>
</evidence>
<dbReference type="Pfam" id="PF00128">
    <property type="entry name" value="Alpha-amylase"/>
    <property type="match status" value="1"/>
</dbReference>
<dbReference type="SMART" id="SM00642">
    <property type="entry name" value="Aamy"/>
    <property type="match status" value="1"/>
</dbReference>
<evidence type="ECO:0000256" key="5">
    <source>
        <dbReference type="ARBA" id="ARBA00023316"/>
    </source>
</evidence>
<accession>A0A0F4YNI0</accession>
<comment type="catalytic activity">
    <reaction evidence="6">
        <text>[(1-&gt;3)-alpha-D-glucosyl](n) + UDP-alpha-D-glucose = [(1-&gt;3)-alpha-D-glucosyl](n+1) + UDP + H(+)</text>
        <dbReference type="Rhea" id="RHEA:19749"/>
        <dbReference type="Rhea" id="RHEA-COMP:11150"/>
        <dbReference type="Rhea" id="RHEA-COMP:11151"/>
        <dbReference type="ChEBI" id="CHEBI:15378"/>
        <dbReference type="ChEBI" id="CHEBI:28100"/>
        <dbReference type="ChEBI" id="CHEBI:58223"/>
        <dbReference type="ChEBI" id="CHEBI:58885"/>
        <dbReference type="EC" id="2.4.1.183"/>
    </reaction>
</comment>
<keyword evidence="5" id="KW-0961">Cell wall biogenesis/degradation</keyword>
<feature type="transmembrane region" description="Helical" evidence="8">
    <location>
        <begin position="2185"/>
        <end position="2204"/>
    </location>
</feature>
<name>A0A0F4YNI0_RASE3</name>
<dbReference type="InterPro" id="IPR058656">
    <property type="entry name" value="Mok11-13/Ags1-like_GH"/>
</dbReference>
<reference evidence="11 12" key="1">
    <citation type="submission" date="2015-04" db="EMBL/GenBank/DDBJ databases">
        <authorList>
            <person name="Heijne W.H."/>
            <person name="Fedorova N.D."/>
            <person name="Nierman W.C."/>
            <person name="Vollebregt A.W."/>
            <person name="Zhao Z."/>
            <person name="Wu L."/>
            <person name="Kumar M."/>
            <person name="Stam H."/>
            <person name="van den Berg M.A."/>
            <person name="Pel H.J."/>
        </authorList>
    </citation>
    <scope>NUCLEOTIDE SEQUENCE [LARGE SCALE GENOMIC DNA]</scope>
    <source>
        <strain evidence="11 12">CBS 393.64</strain>
    </source>
</reference>
<dbReference type="InterPro" id="IPR017853">
    <property type="entry name" value="GH"/>
</dbReference>
<feature type="domain" description="Glycosyl hydrolase family 13 catalytic" evidence="10">
    <location>
        <begin position="69"/>
        <end position="522"/>
    </location>
</feature>
<feature type="transmembrane region" description="Helical" evidence="8">
    <location>
        <begin position="2372"/>
        <end position="2392"/>
    </location>
</feature>
<dbReference type="InterPro" id="IPR058654">
    <property type="entry name" value="Mok11-14/Ags1-like_TM"/>
</dbReference>
<keyword evidence="12" id="KW-1185">Reference proteome</keyword>
<dbReference type="InterPro" id="IPR001296">
    <property type="entry name" value="Glyco_trans_1"/>
</dbReference>
<proteinExistence type="inferred from homology"/>
<evidence type="ECO:0000256" key="8">
    <source>
        <dbReference type="SAM" id="Phobius"/>
    </source>
</evidence>
<evidence type="ECO:0000256" key="9">
    <source>
        <dbReference type="SAM" id="SignalP"/>
    </source>
</evidence>
<feature type="compositionally biased region" description="Basic residues" evidence="7">
    <location>
        <begin position="1702"/>
        <end position="1716"/>
    </location>
</feature>
<feature type="transmembrane region" description="Helical" evidence="8">
    <location>
        <begin position="2224"/>
        <end position="2246"/>
    </location>
</feature>
<dbReference type="Proteomes" id="UP000053958">
    <property type="component" value="Unassembled WGS sequence"/>
</dbReference>
<sequence>MKLLNLLARSFSILALLGVLVSALPYDPEQTSWNLNQNAAATNPLEYWGEWPDHTYQPSPENWRFPFYTIFLDRFVNGDPTNDDANGTQWEHDLTSNQFRHGGDVRGLMDTFDYLQGMGIKGIYLAGTPFINEPWGADGYSPLDLTLLDHHYGTLDDWRTMISEAHRRGMYILLDNTFGTLGDLIGFQGYLNTSAPINPYEYNYVWKYDRRYFDFQPGNDWMDVCEWEYPRFWKDDGSGLTNTTLVAGCRNSEFDQYGEIPSFGNYTEWQAQIAKFAFVQDRLREWRPDVLQKIKHFSCLTIAMLDIDGYRIDKGIQVTLDALGEWSEYIRDCARQYGKENFYIPGEIVSGNSFGALYIGRGHQTNQTVPNMTEAVTMTNKSIPDLFLRPAEQSALDGAAFHYTFYRALCRFLGLDGLYAAEGDPPPNFIATWNGLLETNDMVNPNTGKFDPRHLYGTSNQDVFRWPAIKNGTEKQVLGLYIVTLLMPGAPLLNWGEEQDFYLLDNTDDNYLFGRSPMSSAQAWQLHGCYRVGASKYYDFPLDRALNGCSDDSTSLDHRDPSHPIRGILKTMFEIRQNYPVLNDGYYLQQLSNKTYNIYLPGSGGTPTETGMWSVMRSRFVGVQDFTGIGQGNQTVWLVYQNDNRTIDYQFNCTGEDPLISPFDAGTTVKNLFPPFDEYTLVNSSTKLGLEGSEKFNGCLPQMTIPAWGFKAFVPKDKFIGPTPYITKFTPGHDARLLSRVSTGETVKIGFQFSQEMDCDSITKSLTVQSTALDNQVARFNTSTVSCGPIAETQVASWPGALTSVYNYEIELVNVFHGVHEITVNNVSNKYGNSSTNSVDHFIFRIGDTDNPIVWPQLANYSRTLLYQDSSGDGTLWVAHKAPGADLWRYTLDFGSSYSDWMPYEGGNVSIPPKNWTGTPAQAWSGEHIMVQYWSKIAASSDHYQHGDADWTYNPPRRFPNFWIEGTFNQFGYDSGYQNQMSLSNITGRWEIHFMSEWPAQVSFNAWGMDPDGVPDQTQAFGDIDGDHVLDRVPPITLLSNFFNVTNPPPWPKLAYMLSIDDGNLRVYATPVGSQVVQMMLFILLAVIPLGAAAAAVWIYLKAFYQVKFNEVGVSEKKSIFHRSGNSVANRDPESISLHSLKPVLAFVTKLVKPRKQAEFNEAPPAANADNRRTVLIATMEYDIEDWGIKIKIGGLGVMAQLMAKNLGHQNLIWVVPCVGDIDYPIDQKADPMIITILGNSYQVDVQYHVLRNITYVLLDAPVFRKQSKSDPYPPRMDDLDSAIYYSAWNSCIAEALKRFPVDLYHINDYHGAAAPLHLLPNTIPCCLSLHNAEFQGLWPMRTARECDEVCQVFNLDPAIVKKYIQFGDVFNLLHAAVSYLQIHQNGFGAVGVSKKYGKRSYARYPIFWGLKEIGSLPNPDPSDTADWKRGDNVTQKDVHVDPEFEAKRRIYKRQAQEWAGLKVNPDAELFVFVGRWSMQKGIDLIADIFPSILESHPDVQLICVGPVIDLYGKFAAIKLEKMMELYPGRVYSKPEFTALPPFIFSGAEFALIPSRDEPFGLVAVEFGRKGALGVGSRVGGLGQMPGWWYTIESMTTKHLIHQFKLAINEALSSKPETRAIMRARSGKQRFPVAQWVQDLEILQSTAIEKHRKYSKQADNQFWRYSATTLVPSPDSLSSRPRSSGTQTPPADSMSPDMSRFGYRRGPGHTRNRLSRRINSQVTAGASSTAEEESMDEDGSTVYYGDQEVGAPRPARMRHLQSRIAFTLDDPSDDRDPPSNIGDSVVYSRPDSPVAFSGMNTSSGLLTPPGINTPSRLSTDDSLLNPPLSARNRQSSSMSLVSVEGIVKEKQNYNLQKVSPFFTDANNEYARNFQRKLEKLNGKNSEDQLCIEEYLEKSEKDWFNRYRDVKLGKSPVSTPASSVFRLKINGASPPQTPNRDSFQEERVVDEFLLPKDYVPPSGLRRLLLRRIGDWPFYSILLAFGQIIAANSYQITLLNGEIGQTADKLYIVATIYLISSVMWWTAFRMLKSVYVLSIPFLLYGLAFLFVGLAPAATSSTSRFWIQNMGTGFYAFASSSGSIFFSLNFGDEGGASTTSWVYRACVVQGTQQIFVSFLWYWGSWMASVNQHGSTQYSLVNSSPHVLIGVGIAVACFLWIIGAMLFFGLPEYYRQVPGEVPTFYRSVFRRKIVLWFFYAVFVQNYWLSPPYGRNWMYLWTSQHAKPWEIIILVLFFFILVWALVLWIFGTLSKRHAWFIPIFSIGLGAPRWAQILWSTSNIGAYVPWAGGPVASALVGRGLWLWLGVLDSLQGVGFGMILLNTLTRFHITFTLLAAQVVGSIATILGRATAPDKLGPGDVFPDFSAGVGAGLTKANFWVCLLFMLSINVLCFMFFRKEQLQKP</sequence>
<feature type="region of interest" description="Disordered" evidence="7">
    <location>
        <begin position="1800"/>
        <end position="1836"/>
    </location>
</feature>
<dbReference type="SUPFAM" id="SSF51445">
    <property type="entry name" value="(Trans)glycosidases"/>
    <property type="match status" value="1"/>
</dbReference>
<dbReference type="InterPro" id="IPR013534">
    <property type="entry name" value="Starch_synth_cat_dom"/>
</dbReference>
<feature type="transmembrane region" description="Helical" evidence="8">
    <location>
        <begin position="2099"/>
        <end position="2120"/>
    </location>
</feature>
<dbReference type="Pfam" id="PF00534">
    <property type="entry name" value="Glycos_transf_1"/>
    <property type="match status" value="1"/>
</dbReference>
<feature type="transmembrane region" description="Helical" evidence="8">
    <location>
        <begin position="2067"/>
        <end position="2087"/>
    </location>
</feature>
<feature type="compositionally biased region" description="Low complexity" evidence="7">
    <location>
        <begin position="1672"/>
        <end position="1684"/>
    </location>
</feature>
<dbReference type="GeneID" id="25319121"/>
<feature type="compositionally biased region" description="Polar residues" evidence="7">
    <location>
        <begin position="1800"/>
        <end position="1822"/>
    </location>
</feature>
<dbReference type="OrthoDB" id="512920at2759"/>
<dbReference type="PANTHER" id="PTHR47182:SF2">
    <property type="entry name" value="CELL WALL ALPHA-1,3-GLUCAN SYNTHASE AGS1"/>
    <property type="match status" value="1"/>
</dbReference>
<dbReference type="InterPro" id="IPR058655">
    <property type="entry name" value="Mok11-14/Ags1-like"/>
</dbReference>
<evidence type="ECO:0000256" key="6">
    <source>
        <dbReference type="ARBA" id="ARBA00048960"/>
    </source>
</evidence>
<dbReference type="FunFam" id="3.40.50.2000:FF:000058">
    <property type="entry name" value="Alpha-1,3-glucan synthase Ags1"/>
    <property type="match status" value="1"/>
</dbReference>
<dbReference type="EMBL" id="LASV01000372">
    <property type="protein sequence ID" value="KKA19188.1"/>
    <property type="molecule type" value="Genomic_DNA"/>
</dbReference>
<feature type="transmembrane region" description="Helical" evidence="8">
    <location>
        <begin position="1079"/>
        <end position="1101"/>
    </location>
</feature>
<dbReference type="Pfam" id="PF26122">
    <property type="entry name" value="CBM_Mok13"/>
    <property type="match status" value="1"/>
</dbReference>